<dbReference type="GO" id="GO:0016853">
    <property type="term" value="F:isomerase activity"/>
    <property type="evidence" value="ECO:0007669"/>
    <property type="project" value="UniProtKB-ARBA"/>
</dbReference>
<dbReference type="SUPFAM" id="SSF56529">
    <property type="entry name" value="FAH"/>
    <property type="match status" value="1"/>
</dbReference>
<keyword evidence="5" id="KW-1185">Reference proteome</keyword>
<dbReference type="Gene3D" id="2.30.30.370">
    <property type="entry name" value="FAH"/>
    <property type="match status" value="1"/>
</dbReference>
<dbReference type="Gene3D" id="3.90.850.10">
    <property type="entry name" value="Fumarylacetoacetase-like, C-terminal domain"/>
    <property type="match status" value="1"/>
</dbReference>
<dbReference type="GO" id="GO:0019752">
    <property type="term" value="P:carboxylic acid metabolic process"/>
    <property type="evidence" value="ECO:0007669"/>
    <property type="project" value="UniProtKB-ARBA"/>
</dbReference>
<dbReference type="OrthoDB" id="9805307at2"/>
<dbReference type="PANTHER" id="PTHR11820:SF7">
    <property type="entry name" value="ACYLPYRUVASE FAHD1, MITOCHONDRIAL"/>
    <property type="match status" value="1"/>
</dbReference>
<keyword evidence="1" id="KW-0479">Metal-binding</keyword>
<dbReference type="GO" id="GO:0046872">
    <property type="term" value="F:metal ion binding"/>
    <property type="evidence" value="ECO:0007669"/>
    <property type="project" value="UniProtKB-KW"/>
</dbReference>
<proteinExistence type="predicted"/>
<dbReference type="Pfam" id="PF01557">
    <property type="entry name" value="FAA_hydrolase"/>
    <property type="match status" value="1"/>
</dbReference>
<dbReference type="RefSeq" id="WP_073385420.1">
    <property type="nucleotide sequence ID" value="NZ_FQVU01000001.1"/>
</dbReference>
<dbReference type="Proteomes" id="UP000186132">
    <property type="component" value="Unassembled WGS sequence"/>
</dbReference>
<gene>
    <name evidence="4" type="ORF">SAMN05443575_0490</name>
</gene>
<feature type="domain" description="Fumarylacetoacetase-like C-terminal" evidence="2">
    <location>
        <begin position="69"/>
        <end position="264"/>
    </location>
</feature>
<accession>A0A1M5D8L0</accession>
<sequence>MRIARFVHPGSATATSGVAWGTVEGSADAGPDELTVAAIEGHPFGPLAFTGDRWAFTDVRLLSPFLPSKVVALGKNYADHAQEMGGDAPTTPLIFLKPSTSVIGEGDSIRLPASSDEVHYEGELAVVIGTPARHVTRQAALDHVFGYAVANDVTARDQQRSDGQFTRAKGHDSFCPLGPWVETVLDPGDLRVVTRVNGEIKQDGRTSQMIHDIATQIAFVSGVMTLLPGDVILTGTPAGVGPIVAGDTVSVEIEGIGTLTNPVRTA</sequence>
<dbReference type="InterPro" id="IPR011234">
    <property type="entry name" value="Fumarylacetoacetase-like_C"/>
</dbReference>
<organism evidence="4 5">
    <name type="scientific">Jatrophihabitans endophyticus</name>
    <dbReference type="NCBI Taxonomy" id="1206085"/>
    <lineage>
        <taxon>Bacteria</taxon>
        <taxon>Bacillati</taxon>
        <taxon>Actinomycetota</taxon>
        <taxon>Actinomycetes</taxon>
        <taxon>Jatrophihabitantales</taxon>
        <taxon>Jatrophihabitantaceae</taxon>
        <taxon>Jatrophihabitans</taxon>
    </lineage>
</organism>
<dbReference type="PANTHER" id="PTHR11820">
    <property type="entry name" value="ACYLPYRUVASE"/>
    <property type="match status" value="1"/>
</dbReference>
<dbReference type="FunFam" id="3.90.850.10:FF:000002">
    <property type="entry name" value="2-hydroxyhepta-2,4-diene-1,7-dioate isomerase"/>
    <property type="match status" value="1"/>
</dbReference>
<reference evidence="4 5" key="1">
    <citation type="submission" date="2016-11" db="EMBL/GenBank/DDBJ databases">
        <authorList>
            <person name="Jaros S."/>
            <person name="Januszkiewicz K."/>
            <person name="Wedrychowicz H."/>
        </authorList>
    </citation>
    <scope>NUCLEOTIDE SEQUENCE [LARGE SCALE GENOMIC DNA]</scope>
    <source>
        <strain evidence="4 5">DSM 45627</strain>
    </source>
</reference>
<evidence type="ECO:0000256" key="1">
    <source>
        <dbReference type="ARBA" id="ARBA00022723"/>
    </source>
</evidence>
<dbReference type="InterPro" id="IPR018833">
    <property type="entry name" value="Rv2993c-like_N"/>
</dbReference>
<feature type="domain" description="Rv2993c-like N-terminal" evidence="3">
    <location>
        <begin position="1"/>
        <end position="64"/>
    </location>
</feature>
<evidence type="ECO:0000259" key="3">
    <source>
        <dbReference type="Pfam" id="PF10370"/>
    </source>
</evidence>
<evidence type="ECO:0000313" key="5">
    <source>
        <dbReference type="Proteomes" id="UP000186132"/>
    </source>
</evidence>
<dbReference type="EMBL" id="FQVU01000001">
    <property type="protein sequence ID" value="SHF63284.1"/>
    <property type="molecule type" value="Genomic_DNA"/>
</dbReference>
<name>A0A1M5D8L0_9ACTN</name>
<dbReference type="Pfam" id="PF10370">
    <property type="entry name" value="Rv2993c-like_N"/>
    <property type="match status" value="1"/>
</dbReference>
<dbReference type="InterPro" id="IPR036663">
    <property type="entry name" value="Fumarylacetoacetase_C_sf"/>
</dbReference>
<protein>
    <submittedName>
        <fullName evidence="4">2-keto-4-pentenoate hydratase/2-oxohepta-3-ene-1,7-dioic acid hydratase (Catechol pathway)</fullName>
    </submittedName>
</protein>
<evidence type="ECO:0000259" key="2">
    <source>
        <dbReference type="Pfam" id="PF01557"/>
    </source>
</evidence>
<evidence type="ECO:0000313" key="4">
    <source>
        <dbReference type="EMBL" id="SHF63284.1"/>
    </source>
</evidence>
<dbReference type="STRING" id="1206085.SAMN05443575_0490"/>
<dbReference type="AlphaFoldDB" id="A0A1M5D8L0"/>
<dbReference type="GO" id="GO:0018773">
    <property type="term" value="F:acetylpyruvate hydrolase activity"/>
    <property type="evidence" value="ECO:0007669"/>
    <property type="project" value="TreeGrafter"/>
</dbReference>